<evidence type="ECO:0000313" key="9">
    <source>
        <dbReference type="Proteomes" id="UP000254337"/>
    </source>
</evidence>
<dbReference type="Gene3D" id="1.20.1250.20">
    <property type="entry name" value="MFS general substrate transporter like domains"/>
    <property type="match status" value="1"/>
</dbReference>
<gene>
    <name evidence="8" type="ORF">DKB62_07870</name>
</gene>
<dbReference type="Pfam" id="PF07690">
    <property type="entry name" value="MFS_1"/>
    <property type="match status" value="1"/>
</dbReference>
<keyword evidence="3 6" id="KW-0812">Transmembrane</keyword>
<keyword evidence="5 6" id="KW-0472">Membrane</keyword>
<feature type="transmembrane region" description="Helical" evidence="6">
    <location>
        <begin position="205"/>
        <end position="224"/>
    </location>
</feature>
<dbReference type="SUPFAM" id="SSF103473">
    <property type="entry name" value="MFS general substrate transporter"/>
    <property type="match status" value="1"/>
</dbReference>
<dbReference type="GO" id="GO:0005886">
    <property type="term" value="C:plasma membrane"/>
    <property type="evidence" value="ECO:0007669"/>
    <property type="project" value="UniProtKB-SubCell"/>
</dbReference>
<dbReference type="PROSITE" id="PS50850">
    <property type="entry name" value="MFS"/>
    <property type="match status" value="1"/>
</dbReference>
<keyword evidence="4 6" id="KW-1133">Transmembrane helix</keyword>
<dbReference type="InterPro" id="IPR011701">
    <property type="entry name" value="MFS"/>
</dbReference>
<dbReference type="OrthoDB" id="9814001at2"/>
<feature type="transmembrane region" description="Helical" evidence="6">
    <location>
        <begin position="12"/>
        <end position="37"/>
    </location>
</feature>
<keyword evidence="2" id="KW-0813">Transport</keyword>
<dbReference type="EMBL" id="CP029462">
    <property type="protein sequence ID" value="AXL21487.1"/>
    <property type="molecule type" value="Genomic_DNA"/>
</dbReference>
<dbReference type="PANTHER" id="PTHR23531">
    <property type="entry name" value="QUINOLENE RESISTANCE PROTEIN NORA"/>
    <property type="match status" value="1"/>
</dbReference>
<reference evidence="8 9" key="1">
    <citation type="submission" date="2018-05" db="EMBL/GenBank/DDBJ databases">
        <title>Complete genome sequence of Megasphaera sp. AJH120T, isolated from the ceca of a chicken.</title>
        <authorList>
            <person name="Maki J."/>
            <person name="Looft T."/>
        </authorList>
    </citation>
    <scope>NUCLEOTIDE SEQUENCE [LARGE SCALE GENOMIC DNA]</scope>
    <source>
        <strain evidence="8 9">AJH120</strain>
    </source>
</reference>
<protein>
    <submittedName>
        <fullName evidence="8">MFS transporter</fullName>
    </submittedName>
</protein>
<feature type="transmembrane region" description="Helical" evidence="6">
    <location>
        <begin position="49"/>
        <end position="70"/>
    </location>
</feature>
<dbReference type="GO" id="GO:0022857">
    <property type="term" value="F:transmembrane transporter activity"/>
    <property type="evidence" value="ECO:0007669"/>
    <property type="project" value="InterPro"/>
</dbReference>
<organism evidence="8 9">
    <name type="scientific">Megasphaera stantonii</name>
    <dbReference type="NCBI Taxonomy" id="2144175"/>
    <lineage>
        <taxon>Bacteria</taxon>
        <taxon>Bacillati</taxon>
        <taxon>Bacillota</taxon>
        <taxon>Negativicutes</taxon>
        <taxon>Veillonellales</taxon>
        <taxon>Veillonellaceae</taxon>
        <taxon>Megasphaera</taxon>
    </lineage>
</organism>
<evidence type="ECO:0000256" key="6">
    <source>
        <dbReference type="SAM" id="Phobius"/>
    </source>
</evidence>
<feature type="transmembrane region" description="Helical" evidence="6">
    <location>
        <begin position="77"/>
        <end position="104"/>
    </location>
</feature>
<dbReference type="InterPro" id="IPR052714">
    <property type="entry name" value="MFS_Exporter"/>
</dbReference>
<name>A0A346B044_9FIRM</name>
<feature type="transmembrane region" description="Helical" evidence="6">
    <location>
        <begin position="136"/>
        <end position="157"/>
    </location>
</feature>
<evidence type="ECO:0000256" key="5">
    <source>
        <dbReference type="ARBA" id="ARBA00023136"/>
    </source>
</evidence>
<sequence>MDRDRIFTKDFIVNFFINFNVYMVFFLFTIIVVEYAMTFLQATASQAGLAAGIFVFSGFAGCIAAGRCAVWLGLKPLLYIGGLIFFAASAMYVVISSVTALYGVRILQGFGFGVVSTATGTLVAALTPVSRRGEGIGYYTLSVILATAAGPFLGMWFQRYGLYTADMLLCMALCGINIGLAVLLRTPMLPSYEPAKNKGSFWRKYVEPAAVPIGVLGLIIGMSYSGLVSFLTSFVKEARLTEAGA</sequence>
<evidence type="ECO:0000256" key="3">
    <source>
        <dbReference type="ARBA" id="ARBA00022692"/>
    </source>
</evidence>
<evidence type="ECO:0000256" key="2">
    <source>
        <dbReference type="ARBA" id="ARBA00022448"/>
    </source>
</evidence>
<dbReference type="Proteomes" id="UP000254337">
    <property type="component" value="Chromosome"/>
</dbReference>
<keyword evidence="9" id="KW-1185">Reference proteome</keyword>
<evidence type="ECO:0000313" key="8">
    <source>
        <dbReference type="EMBL" id="AXL21487.1"/>
    </source>
</evidence>
<dbReference type="PANTHER" id="PTHR23531:SF1">
    <property type="entry name" value="QUINOLENE RESISTANCE PROTEIN NORA"/>
    <property type="match status" value="1"/>
</dbReference>
<evidence type="ECO:0000259" key="7">
    <source>
        <dbReference type="PROSITE" id="PS50850"/>
    </source>
</evidence>
<dbReference type="InterPro" id="IPR020846">
    <property type="entry name" value="MFS_dom"/>
</dbReference>
<feature type="transmembrane region" description="Helical" evidence="6">
    <location>
        <begin position="110"/>
        <end position="129"/>
    </location>
</feature>
<feature type="domain" description="Major facilitator superfamily (MFS) profile" evidence="7">
    <location>
        <begin position="6"/>
        <end position="245"/>
    </location>
</feature>
<dbReference type="RefSeq" id="WP_107195303.1">
    <property type="nucleotide sequence ID" value="NZ_CP029462.1"/>
</dbReference>
<evidence type="ECO:0000256" key="4">
    <source>
        <dbReference type="ARBA" id="ARBA00022989"/>
    </source>
</evidence>
<proteinExistence type="predicted"/>
<comment type="subcellular location">
    <subcellularLocation>
        <location evidence="1">Cell membrane</location>
        <topology evidence="1">Multi-pass membrane protein</topology>
    </subcellularLocation>
</comment>
<dbReference type="KEGG" id="meg:DKB62_07870"/>
<accession>A0A346B044</accession>
<dbReference type="AlphaFoldDB" id="A0A346B044"/>
<feature type="transmembrane region" description="Helical" evidence="6">
    <location>
        <begin position="163"/>
        <end position="184"/>
    </location>
</feature>
<evidence type="ECO:0000256" key="1">
    <source>
        <dbReference type="ARBA" id="ARBA00004651"/>
    </source>
</evidence>
<dbReference type="InterPro" id="IPR036259">
    <property type="entry name" value="MFS_trans_sf"/>
</dbReference>